<feature type="coiled-coil region" evidence="1">
    <location>
        <begin position="348"/>
        <end position="375"/>
    </location>
</feature>
<organism evidence="3 4">
    <name type="scientific">Syntrophaceticus schinkii</name>
    <dbReference type="NCBI Taxonomy" id="499207"/>
    <lineage>
        <taxon>Bacteria</taxon>
        <taxon>Bacillati</taxon>
        <taxon>Bacillota</taxon>
        <taxon>Clostridia</taxon>
        <taxon>Thermoanaerobacterales</taxon>
        <taxon>Thermoanaerobacterales Family III. Incertae Sedis</taxon>
        <taxon>Syntrophaceticus</taxon>
    </lineage>
</organism>
<dbReference type="EMBL" id="CDRZ01000258">
    <property type="protein sequence ID" value="CEO89777.1"/>
    <property type="molecule type" value="Genomic_DNA"/>
</dbReference>
<name>A0A0B7MQ28_9FIRM</name>
<keyword evidence="2" id="KW-0812">Transmembrane</keyword>
<dbReference type="RefSeq" id="WP_044665650.1">
    <property type="nucleotide sequence ID" value="NZ_CDRZ01000258.1"/>
</dbReference>
<evidence type="ECO:0000256" key="2">
    <source>
        <dbReference type="SAM" id="Phobius"/>
    </source>
</evidence>
<evidence type="ECO:0000256" key="1">
    <source>
        <dbReference type="SAM" id="Coils"/>
    </source>
</evidence>
<dbReference type="AlphaFoldDB" id="A0A0B7MQ28"/>
<accession>A0A0B7MQ28</accession>
<evidence type="ECO:0000313" key="3">
    <source>
        <dbReference type="EMBL" id="CEO89777.1"/>
    </source>
</evidence>
<keyword evidence="1" id="KW-0175">Coiled coil</keyword>
<sequence>MFSILALELDGPIIRAAVLKQTVRGIRVIECLESSRPSEGESLTAEELEMLISRIDKCPRSLVVVTPQVEMVEITMEAKRVEKMKPYQIREAVRWEAEPYSTLPAAECLSGFEIGHLMEKNETGVWVTMLPQEDYQELKRVTAEAGLRLKRVYPPDLCFSEAAAHWNTELEQIAVNIGHESIRFALMLNGESIAYRMVPAGIEAIQGYLDGDRVDKNMVDAVRDVLAAWDGRHKVIVTSGCGALDRMVNGFFRREFGVKVEPLHIPAEISENAAVFANAVGAGLRELYFGTSWKTPGITDAADLAKLIRESIHIYPLVAAAVVIAFFFGHYFWINHQINVVEQETIVLTRQRDHLKTLDEEQKKLEKERNLLSTKFDFLTNDADAALNEKQILFNTLGACAPWDLQLKEVKSAQVDTKGKKTKGAAATASNLWDISGTSGSTASIHNYVAAIHKKDWCESIQLVSIKLSSSKTRTDEEIEPSSSYDFILKLKVKNS</sequence>
<dbReference type="Gene3D" id="3.30.1490.300">
    <property type="match status" value="1"/>
</dbReference>
<keyword evidence="2" id="KW-0472">Membrane</keyword>
<reference evidence="4" key="1">
    <citation type="submission" date="2015-01" db="EMBL/GenBank/DDBJ databases">
        <authorList>
            <person name="Manzoor Shahid"/>
            <person name="Zubair Saima"/>
        </authorList>
    </citation>
    <scope>NUCLEOTIDE SEQUENCE [LARGE SCALE GENOMIC DNA]</scope>
    <source>
        <strain evidence="4">Sp3</strain>
    </source>
</reference>
<evidence type="ECO:0000313" key="4">
    <source>
        <dbReference type="Proteomes" id="UP000046155"/>
    </source>
</evidence>
<proteinExistence type="predicted"/>
<dbReference type="OrthoDB" id="5468993at2"/>
<protein>
    <submittedName>
        <fullName evidence="3">Putative Fimbrial assembly family protein</fullName>
    </submittedName>
</protein>
<feature type="transmembrane region" description="Helical" evidence="2">
    <location>
        <begin position="314"/>
        <end position="333"/>
    </location>
</feature>
<dbReference type="Gene3D" id="3.30.420.40">
    <property type="match status" value="2"/>
</dbReference>
<gene>
    <name evidence="3" type="ORF">SSCH_60047</name>
</gene>
<dbReference type="Proteomes" id="UP000046155">
    <property type="component" value="Unassembled WGS sequence"/>
</dbReference>
<keyword evidence="2" id="KW-1133">Transmembrane helix</keyword>
<keyword evidence="4" id="KW-1185">Reference proteome</keyword>